<dbReference type="RefSeq" id="WP_106160499.1">
    <property type="nucleotide sequence ID" value="NZ_PVTT01000002.1"/>
</dbReference>
<keyword evidence="3" id="KW-1185">Reference proteome</keyword>
<sequence>MRGRAALVALGLAAGQGAGQGAAADGLRLALLHSELSREGPGLLLRDAAEGRAPVAAIIARIVAARPDALMLAGLDHDAEGLALAAIQARLAEAGHPMPHALHPPTNAGLPSGLDLDGDGRPGEPEDAHGWGRFRGQGAFALLAAHPLEPRADLSAREWGAAAPPGEEGRRVSSSAHVSADLVLPEGRLTLVAFHADAPAFRPTSPLRNAAELALGAELVEGACPAFAVLAVTNLDPADGDGIGGAMRAFLDRPDLRDPRPAAPPSHSDPGHEGDPALDTALFDGPSGPGGLRTDYVLPAAVLPIAGAALERPADPADPSRHALVRVDLALPDALPPCEP</sequence>
<evidence type="ECO:0000313" key="3">
    <source>
        <dbReference type="Proteomes" id="UP000238801"/>
    </source>
</evidence>
<feature type="region of interest" description="Disordered" evidence="1">
    <location>
        <begin position="103"/>
        <end position="129"/>
    </location>
</feature>
<gene>
    <name evidence="2" type="ORF">BCF33_1699</name>
</gene>
<feature type="region of interest" description="Disordered" evidence="1">
    <location>
        <begin position="253"/>
        <end position="286"/>
    </location>
</feature>
<dbReference type="AlphaFoldDB" id="A0A2T0X1P4"/>
<feature type="compositionally biased region" description="Basic and acidic residues" evidence="1">
    <location>
        <begin position="118"/>
        <end position="129"/>
    </location>
</feature>
<dbReference type="EMBL" id="PVTT01000002">
    <property type="protein sequence ID" value="PRY92837.1"/>
    <property type="molecule type" value="Genomic_DNA"/>
</dbReference>
<evidence type="ECO:0000313" key="2">
    <source>
        <dbReference type="EMBL" id="PRY92837.1"/>
    </source>
</evidence>
<evidence type="ECO:0008006" key="4">
    <source>
        <dbReference type="Google" id="ProtNLM"/>
    </source>
</evidence>
<comment type="caution">
    <text evidence="2">The sequence shown here is derived from an EMBL/GenBank/DDBJ whole genome shotgun (WGS) entry which is preliminary data.</text>
</comment>
<protein>
    <recommendedName>
        <fullName evidence="4">Endonuclease/exonuclease/phosphatase family protein</fullName>
    </recommendedName>
</protein>
<dbReference type="Proteomes" id="UP000238801">
    <property type="component" value="Unassembled WGS sequence"/>
</dbReference>
<accession>A0A2T0X1P4</accession>
<reference evidence="2 3" key="1">
    <citation type="submission" date="2018-03" db="EMBL/GenBank/DDBJ databases">
        <title>Genomic Encyclopedia of Archaeal and Bacterial Type Strains, Phase II (KMG-II): from individual species to whole genera.</title>
        <authorList>
            <person name="Goeker M."/>
        </authorList>
    </citation>
    <scope>NUCLEOTIDE SEQUENCE [LARGE SCALE GENOMIC DNA]</scope>
    <source>
        <strain evidence="2 3">DSM 29318</strain>
    </source>
</reference>
<dbReference type="OrthoDB" id="292013at2"/>
<evidence type="ECO:0000256" key="1">
    <source>
        <dbReference type="SAM" id="MobiDB-lite"/>
    </source>
</evidence>
<organism evidence="2 3">
    <name type="scientific">Hasllibacter halocynthiae</name>
    <dbReference type="NCBI Taxonomy" id="595589"/>
    <lineage>
        <taxon>Bacteria</taxon>
        <taxon>Pseudomonadati</taxon>
        <taxon>Pseudomonadota</taxon>
        <taxon>Alphaproteobacteria</taxon>
        <taxon>Rhodobacterales</taxon>
        <taxon>Roseobacteraceae</taxon>
        <taxon>Hasllibacter</taxon>
    </lineage>
</organism>
<name>A0A2T0X1P4_9RHOB</name>
<proteinExistence type="predicted"/>